<sequence length="163" mass="17037">MRKLINLAALSFAALAAVEAGAGAQPAQDYLAVADRLLNQGNAAGALTTLASGSPTRGDSAAQAAHFGLACRAHLANDAPELARDNCLRAIDAGTTRDRWRDYNNLGVAEFRRGDIAAARRAFRTAVVLAGVAYSPQKNLALVSQLAQDAMPRAQLAEALVVR</sequence>
<dbReference type="AlphaFoldDB" id="A0A4Z0LYX5"/>
<evidence type="ECO:0008006" key="4">
    <source>
        <dbReference type="Google" id="ProtNLM"/>
    </source>
</evidence>
<dbReference type="RefSeq" id="WP_135444774.1">
    <property type="nucleotide sequence ID" value="NZ_SRLE01000009.1"/>
</dbReference>
<protein>
    <recommendedName>
        <fullName evidence="4">Tetratricopeptide repeat protein</fullName>
    </recommendedName>
</protein>
<dbReference type="SUPFAM" id="SSF48452">
    <property type="entry name" value="TPR-like"/>
    <property type="match status" value="1"/>
</dbReference>
<feature type="signal peptide" evidence="1">
    <location>
        <begin position="1"/>
        <end position="22"/>
    </location>
</feature>
<dbReference type="InterPro" id="IPR011990">
    <property type="entry name" value="TPR-like_helical_dom_sf"/>
</dbReference>
<accession>A0A4Z0LYX5</accession>
<feature type="chain" id="PRO_5021326817" description="Tetratricopeptide repeat protein" evidence="1">
    <location>
        <begin position="23"/>
        <end position="163"/>
    </location>
</feature>
<evidence type="ECO:0000313" key="3">
    <source>
        <dbReference type="Proteomes" id="UP000298050"/>
    </source>
</evidence>
<comment type="caution">
    <text evidence="2">The sequence shown here is derived from an EMBL/GenBank/DDBJ whole genome shotgun (WGS) entry which is preliminary data.</text>
</comment>
<organism evidence="2 3">
    <name type="scientific">Mangrovimicrobium sediminis</name>
    <dbReference type="NCBI Taxonomy" id="2562682"/>
    <lineage>
        <taxon>Bacteria</taxon>
        <taxon>Pseudomonadati</taxon>
        <taxon>Pseudomonadota</taxon>
        <taxon>Gammaproteobacteria</taxon>
        <taxon>Cellvibrionales</taxon>
        <taxon>Halieaceae</taxon>
        <taxon>Mangrovimicrobium</taxon>
    </lineage>
</organism>
<name>A0A4Z0LYX5_9GAMM</name>
<gene>
    <name evidence="2" type="ORF">E4634_13570</name>
</gene>
<dbReference type="EMBL" id="SRLE01000009">
    <property type="protein sequence ID" value="TGD72552.1"/>
    <property type="molecule type" value="Genomic_DNA"/>
</dbReference>
<evidence type="ECO:0000313" key="2">
    <source>
        <dbReference type="EMBL" id="TGD72552.1"/>
    </source>
</evidence>
<evidence type="ECO:0000256" key="1">
    <source>
        <dbReference type="SAM" id="SignalP"/>
    </source>
</evidence>
<reference evidence="2 3" key="1">
    <citation type="submission" date="2019-04" db="EMBL/GenBank/DDBJ databases">
        <title>Taxonomy of novel Haliea sp. from mangrove soil of West Coast of India.</title>
        <authorList>
            <person name="Verma A."/>
            <person name="Kumar P."/>
            <person name="Krishnamurthi S."/>
        </authorList>
    </citation>
    <scope>NUCLEOTIDE SEQUENCE [LARGE SCALE GENOMIC DNA]</scope>
    <source>
        <strain evidence="2 3">SAOS-164</strain>
    </source>
</reference>
<dbReference type="Proteomes" id="UP000298050">
    <property type="component" value="Unassembled WGS sequence"/>
</dbReference>
<dbReference type="Gene3D" id="1.25.40.10">
    <property type="entry name" value="Tetratricopeptide repeat domain"/>
    <property type="match status" value="1"/>
</dbReference>
<keyword evidence="1" id="KW-0732">Signal</keyword>
<proteinExistence type="predicted"/>
<keyword evidence="3" id="KW-1185">Reference proteome</keyword>